<keyword evidence="7" id="KW-1185">Reference proteome</keyword>
<name>A0A917GU60_9GAMM</name>
<dbReference type="NCBIfam" id="TIGR01730">
    <property type="entry name" value="RND_mfp"/>
    <property type="match status" value="1"/>
</dbReference>
<dbReference type="SUPFAM" id="SSF111369">
    <property type="entry name" value="HlyD-like secretion proteins"/>
    <property type="match status" value="1"/>
</dbReference>
<dbReference type="Pfam" id="PF25967">
    <property type="entry name" value="RND-MFP_C"/>
    <property type="match status" value="1"/>
</dbReference>
<reference evidence="6" key="2">
    <citation type="submission" date="2020-09" db="EMBL/GenBank/DDBJ databases">
        <authorList>
            <person name="Sun Q."/>
            <person name="Zhou Y."/>
        </authorList>
    </citation>
    <scope>NUCLEOTIDE SEQUENCE</scope>
    <source>
        <strain evidence="6">CGMCC 1.15425</strain>
    </source>
</reference>
<keyword evidence="3" id="KW-0472">Membrane</keyword>
<feature type="transmembrane region" description="Helical" evidence="3">
    <location>
        <begin position="18"/>
        <end position="37"/>
    </location>
</feature>
<keyword evidence="3" id="KW-1133">Transmembrane helix</keyword>
<evidence type="ECO:0000256" key="2">
    <source>
        <dbReference type="SAM" id="Coils"/>
    </source>
</evidence>
<dbReference type="OrthoDB" id="9781888at2"/>
<feature type="domain" description="Multidrug resistance protein MdtA-like C-terminal permuted SH3" evidence="4">
    <location>
        <begin position="329"/>
        <end position="381"/>
    </location>
</feature>
<dbReference type="Gene3D" id="2.40.420.20">
    <property type="match status" value="1"/>
</dbReference>
<dbReference type="Gene3D" id="2.40.50.100">
    <property type="match status" value="1"/>
</dbReference>
<dbReference type="InterPro" id="IPR058627">
    <property type="entry name" value="MdtA-like_C"/>
</dbReference>
<dbReference type="PANTHER" id="PTHR30469">
    <property type="entry name" value="MULTIDRUG RESISTANCE PROTEIN MDTA"/>
    <property type="match status" value="1"/>
</dbReference>
<gene>
    <name evidence="6" type="ORF">GCM10011403_13380</name>
</gene>
<proteinExistence type="inferred from homology"/>
<evidence type="ECO:0000313" key="6">
    <source>
        <dbReference type="EMBL" id="GGG57442.1"/>
    </source>
</evidence>
<organism evidence="6 7">
    <name type="scientific">Pseudohongiella nitratireducens</name>
    <dbReference type="NCBI Taxonomy" id="1768907"/>
    <lineage>
        <taxon>Bacteria</taxon>
        <taxon>Pseudomonadati</taxon>
        <taxon>Pseudomonadota</taxon>
        <taxon>Gammaproteobacteria</taxon>
        <taxon>Pseudomonadales</taxon>
        <taxon>Pseudohongiellaceae</taxon>
        <taxon>Pseudohongiella</taxon>
    </lineage>
</organism>
<dbReference type="Proteomes" id="UP000627715">
    <property type="component" value="Unassembled WGS sequence"/>
</dbReference>
<dbReference type="InterPro" id="IPR058647">
    <property type="entry name" value="BSH_CzcB-like"/>
</dbReference>
<feature type="coiled-coil region" evidence="2">
    <location>
        <begin position="113"/>
        <end position="195"/>
    </location>
</feature>
<keyword evidence="2" id="KW-0175">Coiled coil</keyword>
<protein>
    <submittedName>
        <fullName evidence="6">RND superfamily efflux pump MFP component</fullName>
    </submittedName>
</protein>
<dbReference type="EMBL" id="BMIY01000005">
    <property type="protein sequence ID" value="GGG57442.1"/>
    <property type="molecule type" value="Genomic_DNA"/>
</dbReference>
<sequence length="396" mass="43596">MNDVDSGQAAKPPLWRKFVPVLILFLAIGMAAMMISLRPEPSSEPPSERITYVDVVPLHRADVQVVVNSQGLVEAGVSTNVVAEVSGVLVEVSDELVAGAFVQQGDVLAVIDRADYEVQVEQARANLTSAEAQLMQEQAQADQAGREWDLSGRPRSEAPLLALRAPWLREAEARVALAQAELERAQRQLERTRIRAPYDAIIRERLADLGQFVSTGSQIAGLFSTEFAEVRLPLSDQDIAWLDLPAPGSTEGALTVSLKGNVSGKMQHWQGQMVRTEGTIDQNSRMQYGVVRIEDPYARQRSNGNPLLVGSFLQAGIEGARLEQVFEVPLASVYRGNEVLVMDAEHRLRRREVNILRSDDQYAYIDTGLQTSDRLIVSPIQVPVDGMRVEPVQVSL</sequence>
<evidence type="ECO:0000259" key="5">
    <source>
        <dbReference type="Pfam" id="PF25973"/>
    </source>
</evidence>
<keyword evidence="3" id="KW-0812">Transmembrane</keyword>
<dbReference type="PANTHER" id="PTHR30469:SF12">
    <property type="entry name" value="MULTIDRUG RESISTANCE PROTEIN MDTA"/>
    <property type="match status" value="1"/>
</dbReference>
<evidence type="ECO:0000313" key="7">
    <source>
        <dbReference type="Proteomes" id="UP000627715"/>
    </source>
</evidence>
<reference evidence="6" key="1">
    <citation type="journal article" date="2014" name="Int. J. Syst. Evol. Microbiol.">
        <title>Complete genome sequence of Corynebacterium casei LMG S-19264T (=DSM 44701T), isolated from a smear-ripened cheese.</title>
        <authorList>
            <consortium name="US DOE Joint Genome Institute (JGI-PGF)"/>
            <person name="Walter F."/>
            <person name="Albersmeier A."/>
            <person name="Kalinowski J."/>
            <person name="Ruckert C."/>
        </authorList>
    </citation>
    <scope>NUCLEOTIDE SEQUENCE</scope>
    <source>
        <strain evidence="6">CGMCC 1.15425</strain>
    </source>
</reference>
<dbReference type="Gene3D" id="2.40.30.170">
    <property type="match status" value="1"/>
</dbReference>
<comment type="similarity">
    <text evidence="1">Belongs to the membrane fusion protein (MFP) (TC 8.A.1) family.</text>
</comment>
<evidence type="ECO:0000256" key="1">
    <source>
        <dbReference type="ARBA" id="ARBA00009477"/>
    </source>
</evidence>
<evidence type="ECO:0000256" key="3">
    <source>
        <dbReference type="SAM" id="Phobius"/>
    </source>
</evidence>
<dbReference type="GO" id="GO:0015562">
    <property type="term" value="F:efflux transmembrane transporter activity"/>
    <property type="evidence" value="ECO:0007669"/>
    <property type="project" value="TreeGrafter"/>
</dbReference>
<dbReference type="InterPro" id="IPR006143">
    <property type="entry name" value="RND_pump_MFP"/>
</dbReference>
<comment type="caution">
    <text evidence="6">The sequence shown here is derived from an EMBL/GenBank/DDBJ whole genome shotgun (WGS) entry which is preliminary data.</text>
</comment>
<evidence type="ECO:0000259" key="4">
    <source>
        <dbReference type="Pfam" id="PF25967"/>
    </source>
</evidence>
<dbReference type="Pfam" id="PF25973">
    <property type="entry name" value="BSH_CzcB"/>
    <property type="match status" value="1"/>
</dbReference>
<dbReference type="AlphaFoldDB" id="A0A917GU60"/>
<dbReference type="GO" id="GO:1990281">
    <property type="term" value="C:efflux pump complex"/>
    <property type="evidence" value="ECO:0007669"/>
    <property type="project" value="TreeGrafter"/>
</dbReference>
<dbReference type="RefSeq" id="WP_068813094.1">
    <property type="nucleotide sequence ID" value="NZ_BMIY01000005.1"/>
</dbReference>
<feature type="domain" description="CzcB-like barrel-sandwich hybrid" evidence="5">
    <location>
        <begin position="79"/>
        <end position="219"/>
    </location>
</feature>
<accession>A0A917GU60</accession>
<dbReference type="Gene3D" id="1.10.287.470">
    <property type="entry name" value="Helix hairpin bin"/>
    <property type="match status" value="1"/>
</dbReference>